<evidence type="ECO:0000313" key="2">
    <source>
        <dbReference type="Proteomes" id="UP000800235"/>
    </source>
</evidence>
<accession>A0A9P4P2C6</accession>
<keyword evidence="2" id="KW-1185">Reference proteome</keyword>
<organism evidence="1 2">
    <name type="scientific">Tothia fuscella</name>
    <dbReference type="NCBI Taxonomy" id="1048955"/>
    <lineage>
        <taxon>Eukaryota</taxon>
        <taxon>Fungi</taxon>
        <taxon>Dikarya</taxon>
        <taxon>Ascomycota</taxon>
        <taxon>Pezizomycotina</taxon>
        <taxon>Dothideomycetes</taxon>
        <taxon>Pleosporomycetidae</taxon>
        <taxon>Venturiales</taxon>
        <taxon>Cylindrosympodiaceae</taxon>
        <taxon>Tothia</taxon>
    </lineage>
</organism>
<sequence>MAQKGAAGGAAPVQGGLATGPYKSGYFEDPGFPKHTIFAPVSPPPELKMPVLIFGNGGCSGNGTLFRRSLWEMASYGIFSIAMGSIAGSDWVEKNAGRGQYTNVDGSRIAVWNDPRVSFIGMFNGEELNKATIAPKITKPVFYFLGGSSDVAYPNGERDYKSLPASTPSWKGNLPVGHMATWSETKQWKIRQD</sequence>
<gene>
    <name evidence="1" type="ORF">EJ08DRAFT_684927</name>
</gene>
<dbReference type="EMBL" id="MU007011">
    <property type="protein sequence ID" value="KAF2435972.1"/>
    <property type="molecule type" value="Genomic_DNA"/>
</dbReference>
<dbReference type="AlphaFoldDB" id="A0A9P4P2C6"/>
<evidence type="ECO:0000313" key="1">
    <source>
        <dbReference type="EMBL" id="KAF2435972.1"/>
    </source>
</evidence>
<dbReference type="OrthoDB" id="2141514at2759"/>
<comment type="caution">
    <text evidence="1">The sequence shown here is derived from an EMBL/GenBank/DDBJ whole genome shotgun (WGS) entry which is preliminary data.</text>
</comment>
<dbReference type="InterPro" id="IPR029058">
    <property type="entry name" value="AB_hydrolase_fold"/>
</dbReference>
<dbReference type="Proteomes" id="UP000800235">
    <property type="component" value="Unassembled WGS sequence"/>
</dbReference>
<dbReference type="Gene3D" id="3.40.50.1820">
    <property type="entry name" value="alpha/beta hydrolase"/>
    <property type="match status" value="1"/>
</dbReference>
<name>A0A9P4P2C6_9PEZI</name>
<proteinExistence type="predicted"/>
<reference evidence="1" key="1">
    <citation type="journal article" date="2020" name="Stud. Mycol.">
        <title>101 Dothideomycetes genomes: a test case for predicting lifestyles and emergence of pathogens.</title>
        <authorList>
            <person name="Haridas S."/>
            <person name="Albert R."/>
            <person name="Binder M."/>
            <person name="Bloem J."/>
            <person name="Labutti K."/>
            <person name="Salamov A."/>
            <person name="Andreopoulos B."/>
            <person name="Baker S."/>
            <person name="Barry K."/>
            <person name="Bills G."/>
            <person name="Bluhm B."/>
            <person name="Cannon C."/>
            <person name="Castanera R."/>
            <person name="Culley D."/>
            <person name="Daum C."/>
            <person name="Ezra D."/>
            <person name="Gonzalez J."/>
            <person name="Henrissat B."/>
            <person name="Kuo A."/>
            <person name="Liang C."/>
            <person name="Lipzen A."/>
            <person name="Lutzoni F."/>
            <person name="Magnuson J."/>
            <person name="Mondo S."/>
            <person name="Nolan M."/>
            <person name="Ohm R."/>
            <person name="Pangilinan J."/>
            <person name="Park H.-J."/>
            <person name="Ramirez L."/>
            <person name="Alfaro M."/>
            <person name="Sun H."/>
            <person name="Tritt A."/>
            <person name="Yoshinaga Y."/>
            <person name="Zwiers L.-H."/>
            <person name="Turgeon B."/>
            <person name="Goodwin S."/>
            <person name="Spatafora J."/>
            <person name="Crous P."/>
            <person name="Grigoriev I."/>
        </authorList>
    </citation>
    <scope>NUCLEOTIDE SEQUENCE</scope>
    <source>
        <strain evidence="1">CBS 130266</strain>
    </source>
</reference>
<protein>
    <submittedName>
        <fullName evidence="1">Uncharacterized protein</fullName>
    </submittedName>
</protein>